<dbReference type="Proteomes" id="UP001319180">
    <property type="component" value="Unassembled WGS sequence"/>
</dbReference>
<organism evidence="1 2">
    <name type="scientific">Dawidia soli</name>
    <dbReference type="NCBI Taxonomy" id="2782352"/>
    <lineage>
        <taxon>Bacteria</taxon>
        <taxon>Pseudomonadati</taxon>
        <taxon>Bacteroidota</taxon>
        <taxon>Cytophagia</taxon>
        <taxon>Cytophagales</taxon>
        <taxon>Chryseotaleaceae</taxon>
        <taxon>Dawidia</taxon>
    </lineage>
</organism>
<dbReference type="RefSeq" id="WP_254090085.1">
    <property type="nucleotide sequence ID" value="NZ_JAHESC010000011.1"/>
</dbReference>
<protein>
    <recommendedName>
        <fullName evidence="3">TonB-dependent receptor-like beta-barrel domain-containing protein</fullName>
    </recommendedName>
</protein>
<proteinExistence type="predicted"/>
<dbReference type="EMBL" id="JAHESC010000011">
    <property type="protein sequence ID" value="MBT1686847.1"/>
    <property type="molecule type" value="Genomic_DNA"/>
</dbReference>
<keyword evidence="2" id="KW-1185">Reference proteome</keyword>
<sequence>MKDYHRLDVSISFKRTTRWGQRKWGLGLYNAYSRLNPIYIELNDENALNRKFKQLSIFPIIPNISYQFKF</sequence>
<evidence type="ECO:0000313" key="1">
    <source>
        <dbReference type="EMBL" id="MBT1686847.1"/>
    </source>
</evidence>
<accession>A0AAP2DCI2</accession>
<reference evidence="1 2" key="1">
    <citation type="submission" date="2021-05" db="EMBL/GenBank/DDBJ databases">
        <title>A Polyphasic approach of four new species of the genus Ohtaekwangia: Ohtaekwangia histidinii sp. nov., Ohtaekwangia cretensis sp. nov., Ohtaekwangia indiensis sp. nov., Ohtaekwangia reichenbachii sp. nov. from diverse environment.</title>
        <authorList>
            <person name="Octaviana S."/>
        </authorList>
    </citation>
    <scope>NUCLEOTIDE SEQUENCE [LARGE SCALE GENOMIC DNA]</scope>
    <source>
        <strain evidence="1 2">PWU37</strain>
    </source>
</reference>
<name>A0AAP2DCI2_9BACT</name>
<evidence type="ECO:0000313" key="2">
    <source>
        <dbReference type="Proteomes" id="UP001319180"/>
    </source>
</evidence>
<comment type="caution">
    <text evidence="1">The sequence shown here is derived from an EMBL/GenBank/DDBJ whole genome shotgun (WGS) entry which is preliminary data.</text>
</comment>
<dbReference type="AlphaFoldDB" id="A0AAP2DCI2"/>
<gene>
    <name evidence="1" type="ORF">KK078_09775</name>
</gene>
<evidence type="ECO:0008006" key="3">
    <source>
        <dbReference type="Google" id="ProtNLM"/>
    </source>
</evidence>